<comment type="caution">
    <text evidence="7">The sequence shown here is derived from an EMBL/GenBank/DDBJ whole genome shotgun (WGS) entry which is preliminary data.</text>
</comment>
<evidence type="ECO:0000259" key="6">
    <source>
        <dbReference type="Pfam" id="PF00583"/>
    </source>
</evidence>
<dbReference type="EMBL" id="WVIC01000007">
    <property type="protein sequence ID" value="NCJ05928.1"/>
    <property type="molecule type" value="Genomic_DNA"/>
</dbReference>
<protein>
    <submittedName>
        <fullName evidence="7">GNAT family N-acetyltransferase</fullName>
    </submittedName>
</protein>
<dbReference type="Pfam" id="PF00583">
    <property type="entry name" value="Acetyltransf_1"/>
    <property type="match status" value="1"/>
</dbReference>
<dbReference type="PANTHER" id="PTHR36449:SF1">
    <property type="entry name" value="ACETYLTRANSFERASE"/>
    <property type="match status" value="1"/>
</dbReference>
<dbReference type="Gene3D" id="3.40.630.30">
    <property type="match status" value="1"/>
</dbReference>
<dbReference type="PANTHER" id="PTHR36449">
    <property type="entry name" value="ACETYLTRANSFERASE-RELATED"/>
    <property type="match status" value="1"/>
</dbReference>
<keyword evidence="3" id="KW-0808">Transferase</keyword>
<dbReference type="AlphaFoldDB" id="A0A8K1ZW19"/>
<proteinExistence type="predicted"/>
<sequence length="175" mass="19862">MLSPEFVDFLIELLEKHHDRAAFRCGNEQFDRYLQATATQDRKRNIAIPYVVVDRERQKIIGFYTLSMSGVALEQLPPDMAKKLPKYPIVGVTLIGRLAVACEYKGCGWGKLLLMDALYRSLCASKTTASFAIVVDAIDEAAVRFYERFEFQAFPDRPHKLFRTMANVAQAFAMG</sequence>
<evidence type="ECO:0000256" key="3">
    <source>
        <dbReference type="ARBA" id="ARBA00022679"/>
    </source>
</evidence>
<evidence type="ECO:0000313" key="8">
    <source>
        <dbReference type="Proteomes" id="UP000607397"/>
    </source>
</evidence>
<dbReference type="SUPFAM" id="SSF55729">
    <property type="entry name" value="Acyl-CoA N-acyltransferases (Nat)"/>
    <property type="match status" value="1"/>
</dbReference>
<organism evidence="7 8">
    <name type="scientific">Petrachloros mirabilis ULC683</name>
    <dbReference type="NCBI Taxonomy" id="2781853"/>
    <lineage>
        <taxon>Bacteria</taxon>
        <taxon>Bacillati</taxon>
        <taxon>Cyanobacteriota</taxon>
        <taxon>Cyanophyceae</taxon>
        <taxon>Synechococcales</taxon>
        <taxon>Petrachlorosaceae</taxon>
        <taxon>Petrachloros</taxon>
        <taxon>Petrachloros mirabilis</taxon>
    </lineage>
</organism>
<keyword evidence="4" id="KW-0012">Acyltransferase</keyword>
<evidence type="ECO:0000256" key="4">
    <source>
        <dbReference type="ARBA" id="ARBA00023315"/>
    </source>
</evidence>
<dbReference type="Proteomes" id="UP000607397">
    <property type="component" value="Unassembled WGS sequence"/>
</dbReference>
<dbReference type="RefSeq" id="WP_161824396.1">
    <property type="nucleotide sequence ID" value="NZ_WVIC01000007.1"/>
</dbReference>
<evidence type="ECO:0000256" key="5">
    <source>
        <dbReference type="ARBA" id="ARBA00049880"/>
    </source>
</evidence>
<comment type="catalytic activity">
    <reaction evidence="5">
        <text>glycyl-tRNA(Gly) + acetyl-CoA = N-acetylglycyl-tRNA(Gly) + CoA + H(+)</text>
        <dbReference type="Rhea" id="RHEA:81867"/>
        <dbReference type="Rhea" id="RHEA-COMP:9683"/>
        <dbReference type="Rhea" id="RHEA-COMP:19766"/>
        <dbReference type="ChEBI" id="CHEBI:15378"/>
        <dbReference type="ChEBI" id="CHEBI:57287"/>
        <dbReference type="ChEBI" id="CHEBI:57288"/>
        <dbReference type="ChEBI" id="CHEBI:78522"/>
        <dbReference type="ChEBI" id="CHEBI:232036"/>
    </reaction>
</comment>
<evidence type="ECO:0000313" key="7">
    <source>
        <dbReference type="EMBL" id="NCJ05928.1"/>
    </source>
</evidence>
<dbReference type="InterPro" id="IPR000182">
    <property type="entry name" value="GNAT_dom"/>
</dbReference>
<keyword evidence="1" id="KW-0678">Repressor</keyword>
<evidence type="ECO:0000256" key="2">
    <source>
        <dbReference type="ARBA" id="ARBA00022649"/>
    </source>
</evidence>
<accession>A0A8K1ZW19</accession>
<dbReference type="InterPro" id="IPR016181">
    <property type="entry name" value="Acyl_CoA_acyltransferase"/>
</dbReference>
<feature type="domain" description="N-acetyltransferase" evidence="6">
    <location>
        <begin position="43"/>
        <end position="151"/>
    </location>
</feature>
<dbReference type="GO" id="GO:0016747">
    <property type="term" value="F:acyltransferase activity, transferring groups other than amino-acyl groups"/>
    <property type="evidence" value="ECO:0007669"/>
    <property type="project" value="InterPro"/>
</dbReference>
<reference evidence="7" key="1">
    <citation type="submission" date="2019-12" db="EMBL/GenBank/DDBJ databases">
        <title>High-Quality draft genome sequences of three cyanobacteria isolated from the limestone walls of the Old Cathedral of Coimbra.</title>
        <authorList>
            <person name="Tiago I."/>
            <person name="Soares F."/>
            <person name="Portugal A."/>
        </authorList>
    </citation>
    <scope>NUCLEOTIDE SEQUENCE [LARGE SCALE GENOMIC DNA]</scope>
    <source>
        <strain evidence="7">C</strain>
    </source>
</reference>
<gene>
    <name evidence="7" type="ORF">GS597_05255</name>
</gene>
<keyword evidence="8" id="KW-1185">Reference proteome</keyword>
<evidence type="ECO:0000256" key="1">
    <source>
        <dbReference type="ARBA" id="ARBA00022491"/>
    </source>
</evidence>
<keyword evidence="2" id="KW-1277">Toxin-antitoxin system</keyword>
<name>A0A8K1ZW19_9CYAN</name>